<evidence type="ECO:0000256" key="8">
    <source>
        <dbReference type="ARBA" id="ARBA00022729"/>
    </source>
</evidence>
<evidence type="ECO:0000256" key="9">
    <source>
        <dbReference type="ARBA" id="ARBA00022737"/>
    </source>
</evidence>
<dbReference type="PANTHER" id="PTHR48005:SF95">
    <property type="entry name" value="PROTEIN KINASE DOMAIN-CONTAINING PROTEIN"/>
    <property type="match status" value="1"/>
</dbReference>
<evidence type="ECO:0000259" key="20">
    <source>
        <dbReference type="PROSITE" id="PS50011"/>
    </source>
</evidence>
<dbReference type="InterPro" id="IPR011009">
    <property type="entry name" value="Kinase-like_dom_sf"/>
</dbReference>
<dbReference type="GO" id="GO:0016020">
    <property type="term" value="C:membrane"/>
    <property type="evidence" value="ECO:0007669"/>
    <property type="project" value="UniProtKB-SubCell"/>
</dbReference>
<dbReference type="InterPro" id="IPR017441">
    <property type="entry name" value="Protein_kinase_ATP_BS"/>
</dbReference>
<evidence type="ECO:0000256" key="17">
    <source>
        <dbReference type="ARBA" id="ARBA00047899"/>
    </source>
</evidence>
<evidence type="ECO:0000256" key="5">
    <source>
        <dbReference type="ARBA" id="ARBA00022614"/>
    </source>
</evidence>
<evidence type="ECO:0000256" key="1">
    <source>
        <dbReference type="ARBA" id="ARBA00004479"/>
    </source>
</evidence>
<name>A0A6A6LHV6_HEVBR</name>
<evidence type="ECO:0000256" key="12">
    <source>
        <dbReference type="ARBA" id="ARBA00022840"/>
    </source>
</evidence>
<dbReference type="SUPFAM" id="SSF52058">
    <property type="entry name" value="L domain-like"/>
    <property type="match status" value="1"/>
</dbReference>
<dbReference type="Gene3D" id="3.30.200.20">
    <property type="entry name" value="Phosphorylase Kinase, domain 1"/>
    <property type="match status" value="1"/>
</dbReference>
<evidence type="ECO:0000256" key="15">
    <source>
        <dbReference type="ARBA" id="ARBA00023170"/>
    </source>
</evidence>
<dbReference type="InterPro" id="IPR008266">
    <property type="entry name" value="Tyr_kinase_AS"/>
</dbReference>
<keyword evidence="9" id="KW-0677">Repeat</keyword>
<keyword evidence="14" id="KW-0472">Membrane</keyword>
<evidence type="ECO:0000256" key="10">
    <source>
        <dbReference type="ARBA" id="ARBA00022741"/>
    </source>
</evidence>
<evidence type="ECO:0000313" key="22">
    <source>
        <dbReference type="Proteomes" id="UP000467840"/>
    </source>
</evidence>
<dbReference type="InterPro" id="IPR000719">
    <property type="entry name" value="Prot_kinase_dom"/>
</dbReference>
<evidence type="ECO:0000256" key="13">
    <source>
        <dbReference type="ARBA" id="ARBA00022989"/>
    </source>
</evidence>
<sequence length="335" mass="37658">MLFSFRTRKRGSVTGSNMNNEELLSISIFDGKIMHREIIEATKNFDSMYCIGEGRFGRVYKAELLSGDIVAVKKFHSLPHDEMADQKEFLNEIRVLTEVRHRNVVKFYGFCSHVRHTFLVYEYLPRGSLATILCNDEAAKEFGWDKRLTVIKGVAYALYHMHHECIPPIVHRDISSKNVLLDSEYEAHVSDFGTAKLLNLDSSNRTMLAGTYGYVAPGNKITGTIPPEIGNAAQIKGLDLSSNKIAGSIPKELGKLTSLVKMQKLTHLSGLDLSRNFLIGKIPSQLSSLESLETLNLSHNNLSGSIRDSFQDMQVVDGREIIVQFAKYDPNDERM</sequence>
<evidence type="ECO:0000256" key="3">
    <source>
        <dbReference type="ARBA" id="ARBA00022527"/>
    </source>
</evidence>
<keyword evidence="15" id="KW-0675">Receptor</keyword>
<keyword evidence="4" id="KW-0597">Phosphoprotein</keyword>
<dbReference type="PANTHER" id="PTHR48005">
    <property type="entry name" value="LEUCINE RICH REPEAT KINASE 2"/>
    <property type="match status" value="1"/>
</dbReference>
<dbReference type="Pfam" id="PF00560">
    <property type="entry name" value="LRR_1"/>
    <property type="match status" value="3"/>
</dbReference>
<dbReference type="Proteomes" id="UP000467840">
    <property type="component" value="Chromosome 4"/>
</dbReference>
<dbReference type="Pfam" id="PF00069">
    <property type="entry name" value="Pkinase"/>
    <property type="match status" value="1"/>
</dbReference>
<dbReference type="InterPro" id="IPR032675">
    <property type="entry name" value="LRR_dom_sf"/>
</dbReference>
<keyword evidence="11" id="KW-0418">Kinase</keyword>
<evidence type="ECO:0000256" key="18">
    <source>
        <dbReference type="ARBA" id="ARBA00048679"/>
    </source>
</evidence>
<dbReference type="FunFam" id="3.30.200.20:FF:000309">
    <property type="entry name" value="Leucine-rich repeat receptor protein kinase MSP1"/>
    <property type="match status" value="1"/>
</dbReference>
<keyword evidence="13" id="KW-1133">Transmembrane helix</keyword>
<gene>
    <name evidence="21" type="ORF">GH714_002398</name>
</gene>
<keyword evidence="22" id="KW-1185">Reference proteome</keyword>
<comment type="catalytic activity">
    <reaction evidence="18">
        <text>L-seryl-[protein] + ATP = O-phospho-L-seryl-[protein] + ADP + H(+)</text>
        <dbReference type="Rhea" id="RHEA:17989"/>
        <dbReference type="Rhea" id="RHEA-COMP:9863"/>
        <dbReference type="Rhea" id="RHEA-COMP:11604"/>
        <dbReference type="ChEBI" id="CHEBI:15378"/>
        <dbReference type="ChEBI" id="CHEBI:29999"/>
        <dbReference type="ChEBI" id="CHEBI:30616"/>
        <dbReference type="ChEBI" id="CHEBI:83421"/>
        <dbReference type="ChEBI" id="CHEBI:456216"/>
        <dbReference type="EC" id="2.7.11.1"/>
    </reaction>
</comment>
<dbReference type="Gene3D" id="1.10.510.10">
    <property type="entry name" value="Transferase(Phosphotransferase) domain 1"/>
    <property type="match status" value="1"/>
</dbReference>
<dbReference type="PROSITE" id="PS00107">
    <property type="entry name" value="PROTEIN_KINASE_ATP"/>
    <property type="match status" value="1"/>
</dbReference>
<dbReference type="EC" id="2.7.11.1" evidence="2"/>
<evidence type="ECO:0000256" key="2">
    <source>
        <dbReference type="ARBA" id="ARBA00012513"/>
    </source>
</evidence>
<dbReference type="PROSITE" id="PS00109">
    <property type="entry name" value="PROTEIN_KINASE_TYR"/>
    <property type="match status" value="1"/>
</dbReference>
<evidence type="ECO:0000313" key="21">
    <source>
        <dbReference type="EMBL" id="KAF2299683.1"/>
    </source>
</evidence>
<evidence type="ECO:0000256" key="6">
    <source>
        <dbReference type="ARBA" id="ARBA00022679"/>
    </source>
</evidence>
<comment type="catalytic activity">
    <reaction evidence="17">
        <text>L-threonyl-[protein] + ATP = O-phospho-L-threonyl-[protein] + ADP + H(+)</text>
        <dbReference type="Rhea" id="RHEA:46608"/>
        <dbReference type="Rhea" id="RHEA-COMP:11060"/>
        <dbReference type="Rhea" id="RHEA-COMP:11605"/>
        <dbReference type="ChEBI" id="CHEBI:15378"/>
        <dbReference type="ChEBI" id="CHEBI:30013"/>
        <dbReference type="ChEBI" id="CHEBI:30616"/>
        <dbReference type="ChEBI" id="CHEBI:61977"/>
        <dbReference type="ChEBI" id="CHEBI:456216"/>
        <dbReference type="EC" id="2.7.11.1"/>
    </reaction>
</comment>
<accession>A0A6A6LHV6</accession>
<reference evidence="21 22" key="1">
    <citation type="journal article" date="2020" name="Mol. Plant">
        <title>The Chromosome-Based Rubber Tree Genome Provides New Insights into Spurge Genome Evolution and Rubber Biosynthesis.</title>
        <authorList>
            <person name="Liu J."/>
            <person name="Shi C."/>
            <person name="Shi C.C."/>
            <person name="Li W."/>
            <person name="Zhang Q.J."/>
            <person name="Zhang Y."/>
            <person name="Li K."/>
            <person name="Lu H.F."/>
            <person name="Shi C."/>
            <person name="Zhu S.T."/>
            <person name="Xiao Z.Y."/>
            <person name="Nan H."/>
            <person name="Yue Y."/>
            <person name="Zhu X.G."/>
            <person name="Wu Y."/>
            <person name="Hong X.N."/>
            <person name="Fan G.Y."/>
            <person name="Tong Y."/>
            <person name="Zhang D."/>
            <person name="Mao C.L."/>
            <person name="Liu Y.L."/>
            <person name="Hao S.J."/>
            <person name="Liu W.Q."/>
            <person name="Lv M.Q."/>
            <person name="Zhang H.B."/>
            <person name="Liu Y."/>
            <person name="Hu-Tang G.R."/>
            <person name="Wang J.P."/>
            <person name="Wang J.H."/>
            <person name="Sun Y.H."/>
            <person name="Ni S.B."/>
            <person name="Chen W.B."/>
            <person name="Zhang X.C."/>
            <person name="Jiao Y.N."/>
            <person name="Eichler E.E."/>
            <person name="Li G.H."/>
            <person name="Liu X."/>
            <person name="Gao L.Z."/>
        </authorList>
    </citation>
    <scope>NUCLEOTIDE SEQUENCE [LARGE SCALE GENOMIC DNA]</scope>
    <source>
        <strain evidence="22">cv. GT1</strain>
        <tissue evidence="21">Leaf</tissue>
    </source>
</reference>
<dbReference type="PROSITE" id="PS50011">
    <property type="entry name" value="PROTEIN_KINASE_DOM"/>
    <property type="match status" value="1"/>
</dbReference>
<evidence type="ECO:0000256" key="4">
    <source>
        <dbReference type="ARBA" id="ARBA00022553"/>
    </source>
</evidence>
<feature type="binding site" evidence="19">
    <location>
        <position position="74"/>
    </location>
    <ligand>
        <name>ATP</name>
        <dbReference type="ChEBI" id="CHEBI:30616"/>
    </ligand>
</feature>
<comment type="subcellular location">
    <subcellularLocation>
        <location evidence="1">Membrane</location>
        <topology evidence="1">Single-pass type I membrane protein</topology>
    </subcellularLocation>
</comment>
<dbReference type="InterPro" id="IPR001611">
    <property type="entry name" value="Leu-rich_rpt"/>
</dbReference>
<keyword evidence="16" id="KW-0325">Glycoprotein</keyword>
<keyword evidence="3" id="KW-0723">Serine/threonine-protein kinase</keyword>
<dbReference type="Gene3D" id="3.80.10.10">
    <property type="entry name" value="Ribonuclease Inhibitor"/>
    <property type="match status" value="1"/>
</dbReference>
<dbReference type="GO" id="GO:0005524">
    <property type="term" value="F:ATP binding"/>
    <property type="evidence" value="ECO:0007669"/>
    <property type="project" value="UniProtKB-UniRule"/>
</dbReference>
<dbReference type="GO" id="GO:0004674">
    <property type="term" value="F:protein serine/threonine kinase activity"/>
    <property type="evidence" value="ECO:0007669"/>
    <property type="project" value="UniProtKB-KW"/>
</dbReference>
<keyword evidence="12 19" id="KW-0067">ATP-binding</keyword>
<comment type="caution">
    <text evidence="21">The sequence shown here is derived from an EMBL/GenBank/DDBJ whole genome shotgun (WGS) entry which is preliminary data.</text>
</comment>
<protein>
    <recommendedName>
        <fullName evidence="2">non-specific serine/threonine protein kinase</fullName>
        <ecNumber evidence="2">2.7.11.1</ecNumber>
    </recommendedName>
</protein>
<keyword evidence="5" id="KW-0433">Leucine-rich repeat</keyword>
<keyword evidence="10 19" id="KW-0547">Nucleotide-binding</keyword>
<keyword evidence="6" id="KW-0808">Transferase</keyword>
<organism evidence="21 22">
    <name type="scientific">Hevea brasiliensis</name>
    <name type="common">Para rubber tree</name>
    <name type="synonym">Siphonia brasiliensis</name>
    <dbReference type="NCBI Taxonomy" id="3981"/>
    <lineage>
        <taxon>Eukaryota</taxon>
        <taxon>Viridiplantae</taxon>
        <taxon>Streptophyta</taxon>
        <taxon>Embryophyta</taxon>
        <taxon>Tracheophyta</taxon>
        <taxon>Spermatophyta</taxon>
        <taxon>Magnoliopsida</taxon>
        <taxon>eudicotyledons</taxon>
        <taxon>Gunneridae</taxon>
        <taxon>Pentapetalae</taxon>
        <taxon>rosids</taxon>
        <taxon>fabids</taxon>
        <taxon>Malpighiales</taxon>
        <taxon>Euphorbiaceae</taxon>
        <taxon>Crotonoideae</taxon>
        <taxon>Micrandreae</taxon>
        <taxon>Hevea</taxon>
    </lineage>
</organism>
<dbReference type="SUPFAM" id="SSF56112">
    <property type="entry name" value="Protein kinase-like (PK-like)"/>
    <property type="match status" value="1"/>
</dbReference>
<evidence type="ECO:0000256" key="16">
    <source>
        <dbReference type="ARBA" id="ARBA00023180"/>
    </source>
</evidence>
<evidence type="ECO:0000256" key="7">
    <source>
        <dbReference type="ARBA" id="ARBA00022692"/>
    </source>
</evidence>
<evidence type="ECO:0000256" key="11">
    <source>
        <dbReference type="ARBA" id="ARBA00022777"/>
    </source>
</evidence>
<evidence type="ECO:0000256" key="14">
    <source>
        <dbReference type="ARBA" id="ARBA00023136"/>
    </source>
</evidence>
<dbReference type="InterPro" id="IPR051420">
    <property type="entry name" value="Ser_Thr_Kinases_DiverseReg"/>
</dbReference>
<proteinExistence type="predicted"/>
<dbReference type="AlphaFoldDB" id="A0A6A6LHV6"/>
<keyword evidence="8" id="KW-0732">Signal</keyword>
<feature type="domain" description="Protein kinase" evidence="20">
    <location>
        <begin position="45"/>
        <end position="335"/>
    </location>
</feature>
<dbReference type="PRINTS" id="PR00019">
    <property type="entry name" value="LEURICHRPT"/>
</dbReference>
<keyword evidence="7" id="KW-0812">Transmembrane</keyword>
<evidence type="ECO:0000256" key="19">
    <source>
        <dbReference type="PROSITE-ProRule" id="PRU10141"/>
    </source>
</evidence>
<dbReference type="EMBL" id="JAAGAX010000010">
    <property type="protein sequence ID" value="KAF2299683.1"/>
    <property type="molecule type" value="Genomic_DNA"/>
</dbReference>